<evidence type="ECO:0000256" key="1">
    <source>
        <dbReference type="SAM" id="MobiDB-lite"/>
    </source>
</evidence>
<feature type="compositionally biased region" description="Polar residues" evidence="1">
    <location>
        <begin position="72"/>
        <end position="82"/>
    </location>
</feature>
<sequence length="82" mass="9059">MFLRELCKFSNMGMGTLLSLYPRGSKAGMEVIPYDGGDLSQPLVAPLQAWPGSPQGDEPSYWDSDEEAMSPWLNQNTIPPLK</sequence>
<dbReference type="Proteomes" id="UP001381693">
    <property type="component" value="Unassembled WGS sequence"/>
</dbReference>
<protein>
    <submittedName>
        <fullName evidence="2">Uncharacterized protein</fullName>
    </submittedName>
</protein>
<accession>A0AAN8WGT9</accession>
<gene>
    <name evidence="2" type="ORF">SK128_012307</name>
</gene>
<feature type="non-terminal residue" evidence="2">
    <location>
        <position position="82"/>
    </location>
</feature>
<organism evidence="2 3">
    <name type="scientific">Halocaridina rubra</name>
    <name type="common">Hawaiian red shrimp</name>
    <dbReference type="NCBI Taxonomy" id="373956"/>
    <lineage>
        <taxon>Eukaryota</taxon>
        <taxon>Metazoa</taxon>
        <taxon>Ecdysozoa</taxon>
        <taxon>Arthropoda</taxon>
        <taxon>Crustacea</taxon>
        <taxon>Multicrustacea</taxon>
        <taxon>Malacostraca</taxon>
        <taxon>Eumalacostraca</taxon>
        <taxon>Eucarida</taxon>
        <taxon>Decapoda</taxon>
        <taxon>Pleocyemata</taxon>
        <taxon>Caridea</taxon>
        <taxon>Atyoidea</taxon>
        <taxon>Atyidae</taxon>
        <taxon>Halocaridina</taxon>
    </lineage>
</organism>
<comment type="caution">
    <text evidence="2">The sequence shown here is derived from an EMBL/GenBank/DDBJ whole genome shotgun (WGS) entry which is preliminary data.</text>
</comment>
<reference evidence="2 3" key="1">
    <citation type="submission" date="2023-11" db="EMBL/GenBank/DDBJ databases">
        <title>Halocaridina rubra genome assembly.</title>
        <authorList>
            <person name="Smith C."/>
        </authorList>
    </citation>
    <scope>NUCLEOTIDE SEQUENCE [LARGE SCALE GENOMIC DNA]</scope>
    <source>
        <strain evidence="2">EP-1</strain>
        <tissue evidence="2">Whole</tissue>
    </source>
</reference>
<proteinExistence type="predicted"/>
<evidence type="ECO:0000313" key="3">
    <source>
        <dbReference type="Proteomes" id="UP001381693"/>
    </source>
</evidence>
<keyword evidence="3" id="KW-1185">Reference proteome</keyword>
<dbReference type="AlphaFoldDB" id="A0AAN8WGT9"/>
<feature type="region of interest" description="Disordered" evidence="1">
    <location>
        <begin position="49"/>
        <end position="82"/>
    </location>
</feature>
<dbReference type="EMBL" id="JAXCGZ010020959">
    <property type="protein sequence ID" value="KAK7063079.1"/>
    <property type="molecule type" value="Genomic_DNA"/>
</dbReference>
<name>A0AAN8WGT9_HALRR</name>
<evidence type="ECO:0000313" key="2">
    <source>
        <dbReference type="EMBL" id="KAK7063079.1"/>
    </source>
</evidence>